<reference evidence="2 3" key="1">
    <citation type="submission" date="2018-06" db="EMBL/GenBank/DDBJ databases">
        <title>Comparative genomics reveals the genomic features of Rhizophagus irregularis, R. cerebriforme, R. diaphanum and Gigaspora rosea, and their symbiotic lifestyle signature.</title>
        <authorList>
            <person name="Morin E."/>
            <person name="San Clemente H."/>
            <person name="Chen E.C.H."/>
            <person name="De La Providencia I."/>
            <person name="Hainaut M."/>
            <person name="Kuo A."/>
            <person name="Kohler A."/>
            <person name="Murat C."/>
            <person name="Tang N."/>
            <person name="Roy S."/>
            <person name="Loubradou J."/>
            <person name="Henrissat B."/>
            <person name="Grigoriev I.V."/>
            <person name="Corradi N."/>
            <person name="Roux C."/>
            <person name="Martin F.M."/>
        </authorList>
    </citation>
    <scope>NUCLEOTIDE SEQUENCE [LARGE SCALE GENOMIC DNA]</scope>
    <source>
        <strain evidence="2 3">DAOM 227022</strain>
    </source>
</reference>
<evidence type="ECO:0000256" key="1">
    <source>
        <dbReference type="SAM" id="SignalP"/>
    </source>
</evidence>
<name>A0A397T506_9GLOM</name>
<feature type="signal peptide" evidence="1">
    <location>
        <begin position="1"/>
        <end position="21"/>
    </location>
</feature>
<evidence type="ECO:0000313" key="2">
    <source>
        <dbReference type="EMBL" id="RIA91385.1"/>
    </source>
</evidence>
<proteinExistence type="predicted"/>
<accession>A0A397T506</accession>
<comment type="caution">
    <text evidence="2">The sequence shown here is derived from an EMBL/GenBank/DDBJ whole genome shotgun (WGS) entry which is preliminary data.</text>
</comment>
<keyword evidence="1" id="KW-0732">Signal</keyword>
<keyword evidence="3" id="KW-1185">Reference proteome</keyword>
<sequence length="112" mass="12462">MKFPNFIITILVIFALTTVNALPIAQESEETQDPKAVKVEPVKVELMDLLSPQDTLPNSPDFTPEKNLITQNEKPVCSSDRTAKLYLESKVIDLCPLSTVCYDDELGAYCDV</sequence>
<dbReference type="EMBL" id="QKYT01000153">
    <property type="protein sequence ID" value="RIA91385.1"/>
    <property type="molecule type" value="Genomic_DNA"/>
</dbReference>
<protein>
    <submittedName>
        <fullName evidence="2">Uncharacterized protein</fullName>
    </submittedName>
</protein>
<dbReference type="AlphaFoldDB" id="A0A397T506"/>
<organism evidence="2 3">
    <name type="scientific">Glomus cerebriforme</name>
    <dbReference type="NCBI Taxonomy" id="658196"/>
    <lineage>
        <taxon>Eukaryota</taxon>
        <taxon>Fungi</taxon>
        <taxon>Fungi incertae sedis</taxon>
        <taxon>Mucoromycota</taxon>
        <taxon>Glomeromycotina</taxon>
        <taxon>Glomeromycetes</taxon>
        <taxon>Glomerales</taxon>
        <taxon>Glomeraceae</taxon>
        <taxon>Glomus</taxon>
    </lineage>
</organism>
<evidence type="ECO:0000313" key="3">
    <source>
        <dbReference type="Proteomes" id="UP000265703"/>
    </source>
</evidence>
<dbReference type="Proteomes" id="UP000265703">
    <property type="component" value="Unassembled WGS sequence"/>
</dbReference>
<gene>
    <name evidence="2" type="ORF">C1645_767517</name>
</gene>
<feature type="chain" id="PRO_5017194645" evidence="1">
    <location>
        <begin position="22"/>
        <end position="112"/>
    </location>
</feature>